<gene>
    <name evidence="2" type="ORF">NEOLEDRAFT_1176976</name>
</gene>
<dbReference type="EMBL" id="KV425563">
    <property type="protein sequence ID" value="KZT27195.1"/>
    <property type="molecule type" value="Genomic_DNA"/>
</dbReference>
<dbReference type="OrthoDB" id="3321160at2759"/>
<organism evidence="2 3">
    <name type="scientific">Neolentinus lepideus HHB14362 ss-1</name>
    <dbReference type="NCBI Taxonomy" id="1314782"/>
    <lineage>
        <taxon>Eukaryota</taxon>
        <taxon>Fungi</taxon>
        <taxon>Dikarya</taxon>
        <taxon>Basidiomycota</taxon>
        <taxon>Agaricomycotina</taxon>
        <taxon>Agaricomycetes</taxon>
        <taxon>Gloeophyllales</taxon>
        <taxon>Gloeophyllaceae</taxon>
        <taxon>Neolentinus</taxon>
    </lineage>
</organism>
<feature type="region of interest" description="Disordered" evidence="1">
    <location>
        <begin position="194"/>
        <end position="222"/>
    </location>
</feature>
<keyword evidence="3" id="KW-1185">Reference proteome</keyword>
<dbReference type="Proteomes" id="UP000076761">
    <property type="component" value="Unassembled WGS sequence"/>
</dbReference>
<feature type="compositionally biased region" description="Polar residues" evidence="1">
    <location>
        <begin position="208"/>
        <end position="222"/>
    </location>
</feature>
<reference evidence="2 3" key="1">
    <citation type="journal article" date="2016" name="Mol. Biol. Evol.">
        <title>Comparative Genomics of Early-Diverging Mushroom-Forming Fungi Provides Insights into the Origins of Lignocellulose Decay Capabilities.</title>
        <authorList>
            <person name="Nagy L.G."/>
            <person name="Riley R."/>
            <person name="Tritt A."/>
            <person name="Adam C."/>
            <person name="Daum C."/>
            <person name="Floudas D."/>
            <person name="Sun H."/>
            <person name="Yadav J.S."/>
            <person name="Pangilinan J."/>
            <person name="Larsson K.H."/>
            <person name="Matsuura K."/>
            <person name="Barry K."/>
            <person name="Labutti K."/>
            <person name="Kuo R."/>
            <person name="Ohm R.A."/>
            <person name="Bhattacharya S.S."/>
            <person name="Shirouzu T."/>
            <person name="Yoshinaga Y."/>
            <person name="Martin F.M."/>
            <person name="Grigoriev I.V."/>
            <person name="Hibbett D.S."/>
        </authorList>
    </citation>
    <scope>NUCLEOTIDE SEQUENCE [LARGE SCALE GENOMIC DNA]</scope>
    <source>
        <strain evidence="2 3">HHB14362 ss-1</strain>
    </source>
</reference>
<protein>
    <submittedName>
        <fullName evidence="2">Uncharacterized protein</fullName>
    </submittedName>
</protein>
<dbReference type="AlphaFoldDB" id="A0A165TUF7"/>
<evidence type="ECO:0000313" key="2">
    <source>
        <dbReference type="EMBL" id="KZT27195.1"/>
    </source>
</evidence>
<proteinExistence type="predicted"/>
<accession>A0A165TUF7</accession>
<sequence length="316" mass="35483">MPRHRTPTRSESALTVARATSPSLHWQHGSVRQTYQQAITKFLSPAQVRRLLDDVRTLAHAHLDMDRAVRQQAPGKWDAFIRQATQDFPIFARFPNSWPLRDYITRHIANRRSTLRAGSGKSKGRDEKMEKENIDARVDGGGGGSKTEKAVGLREVGQTVRGTKTYISETFGRARNLLQSADASQVYVEVPVPPKPPAPQVSAPFSASEPSTLSDHSQHATSTLVSGQAHHSWIPHDQPDSDYVEAFLSRLSPPLTRLRQTFDRVGIDEQCLREMPIWPPERLDPFIWDLVKSGELKPVHADAIKWGLRDVVSRVE</sequence>
<name>A0A165TUF7_9AGAM</name>
<feature type="region of interest" description="Disordered" evidence="1">
    <location>
        <begin position="115"/>
        <end position="154"/>
    </location>
</feature>
<evidence type="ECO:0000256" key="1">
    <source>
        <dbReference type="SAM" id="MobiDB-lite"/>
    </source>
</evidence>
<dbReference type="InParanoid" id="A0A165TUF7"/>
<feature type="compositionally biased region" description="Basic and acidic residues" evidence="1">
    <location>
        <begin position="123"/>
        <end position="138"/>
    </location>
</feature>
<evidence type="ECO:0000313" key="3">
    <source>
        <dbReference type="Proteomes" id="UP000076761"/>
    </source>
</evidence>